<dbReference type="AlphaFoldDB" id="A0A5C3NYP2"/>
<evidence type="ECO:0000313" key="2">
    <source>
        <dbReference type="EMBL" id="TFK78563.1"/>
    </source>
</evidence>
<feature type="region of interest" description="Disordered" evidence="1">
    <location>
        <begin position="52"/>
        <end position="83"/>
    </location>
</feature>
<protein>
    <submittedName>
        <fullName evidence="2">Uncharacterized protein</fullName>
    </submittedName>
</protein>
<dbReference type="Proteomes" id="UP000308197">
    <property type="component" value="Unassembled WGS sequence"/>
</dbReference>
<feature type="region of interest" description="Disordered" evidence="1">
    <location>
        <begin position="13"/>
        <end position="35"/>
    </location>
</feature>
<organism evidence="2 3">
    <name type="scientific">Polyporus arcularius HHB13444</name>
    <dbReference type="NCBI Taxonomy" id="1314778"/>
    <lineage>
        <taxon>Eukaryota</taxon>
        <taxon>Fungi</taxon>
        <taxon>Dikarya</taxon>
        <taxon>Basidiomycota</taxon>
        <taxon>Agaricomycotina</taxon>
        <taxon>Agaricomycetes</taxon>
        <taxon>Polyporales</taxon>
        <taxon>Polyporaceae</taxon>
        <taxon>Polyporus</taxon>
    </lineage>
</organism>
<gene>
    <name evidence="2" type="ORF">K466DRAFT_507111</name>
</gene>
<dbReference type="STRING" id="1314778.A0A5C3NYP2"/>
<evidence type="ECO:0000256" key="1">
    <source>
        <dbReference type="SAM" id="MobiDB-lite"/>
    </source>
</evidence>
<proteinExistence type="predicted"/>
<feature type="compositionally biased region" description="Basic and acidic residues" evidence="1">
    <location>
        <begin position="54"/>
        <end position="76"/>
    </location>
</feature>
<name>A0A5C3NYP2_9APHY</name>
<keyword evidence="3" id="KW-1185">Reference proteome</keyword>
<feature type="region of interest" description="Disordered" evidence="1">
    <location>
        <begin position="124"/>
        <end position="150"/>
    </location>
</feature>
<feature type="non-terminal residue" evidence="2">
    <location>
        <position position="1"/>
    </location>
</feature>
<accession>A0A5C3NYP2</accession>
<sequence length="178" mass="20245">DAMYDAAFQVNAMSDDEDEYPDGQVPAGKPTRYCSRVPDWRSQQLQDVYTAVDARPDTKPDRAAQMRERFHGEPKTNAKPPKAKVLKNRVRVWMIRPELLEDGKNADWLEERRVARNGIAWGDAEDPVEEEPAKRKESTQGGRKVKHVRVDTSGVDAARVRVSEITNGIDPELIFMQL</sequence>
<dbReference type="EMBL" id="ML212458">
    <property type="protein sequence ID" value="TFK78563.1"/>
    <property type="molecule type" value="Genomic_DNA"/>
</dbReference>
<evidence type="ECO:0000313" key="3">
    <source>
        <dbReference type="Proteomes" id="UP000308197"/>
    </source>
</evidence>
<reference evidence="2 3" key="1">
    <citation type="journal article" date="2019" name="Nat. Ecol. Evol.">
        <title>Megaphylogeny resolves global patterns of mushroom evolution.</title>
        <authorList>
            <person name="Varga T."/>
            <person name="Krizsan K."/>
            <person name="Foldi C."/>
            <person name="Dima B."/>
            <person name="Sanchez-Garcia M."/>
            <person name="Sanchez-Ramirez S."/>
            <person name="Szollosi G.J."/>
            <person name="Szarkandi J.G."/>
            <person name="Papp V."/>
            <person name="Albert L."/>
            <person name="Andreopoulos W."/>
            <person name="Angelini C."/>
            <person name="Antonin V."/>
            <person name="Barry K.W."/>
            <person name="Bougher N.L."/>
            <person name="Buchanan P."/>
            <person name="Buyck B."/>
            <person name="Bense V."/>
            <person name="Catcheside P."/>
            <person name="Chovatia M."/>
            <person name="Cooper J."/>
            <person name="Damon W."/>
            <person name="Desjardin D."/>
            <person name="Finy P."/>
            <person name="Geml J."/>
            <person name="Haridas S."/>
            <person name="Hughes K."/>
            <person name="Justo A."/>
            <person name="Karasinski D."/>
            <person name="Kautmanova I."/>
            <person name="Kiss B."/>
            <person name="Kocsube S."/>
            <person name="Kotiranta H."/>
            <person name="LaButti K.M."/>
            <person name="Lechner B.E."/>
            <person name="Liimatainen K."/>
            <person name="Lipzen A."/>
            <person name="Lukacs Z."/>
            <person name="Mihaltcheva S."/>
            <person name="Morgado L.N."/>
            <person name="Niskanen T."/>
            <person name="Noordeloos M.E."/>
            <person name="Ohm R.A."/>
            <person name="Ortiz-Santana B."/>
            <person name="Ovrebo C."/>
            <person name="Racz N."/>
            <person name="Riley R."/>
            <person name="Savchenko A."/>
            <person name="Shiryaev A."/>
            <person name="Soop K."/>
            <person name="Spirin V."/>
            <person name="Szebenyi C."/>
            <person name="Tomsovsky M."/>
            <person name="Tulloss R.E."/>
            <person name="Uehling J."/>
            <person name="Grigoriev I.V."/>
            <person name="Vagvolgyi C."/>
            <person name="Papp T."/>
            <person name="Martin F.M."/>
            <person name="Miettinen O."/>
            <person name="Hibbett D.S."/>
            <person name="Nagy L.G."/>
        </authorList>
    </citation>
    <scope>NUCLEOTIDE SEQUENCE [LARGE SCALE GENOMIC DNA]</scope>
    <source>
        <strain evidence="2 3">HHB13444</strain>
    </source>
</reference>
<dbReference type="InParanoid" id="A0A5C3NYP2"/>